<evidence type="ECO:0000313" key="1">
    <source>
        <dbReference type="EMBL" id="MFC0558489.1"/>
    </source>
</evidence>
<dbReference type="Proteomes" id="UP001589833">
    <property type="component" value="Unassembled WGS sequence"/>
</dbReference>
<name>A0ABV6NCW0_9BACI</name>
<proteinExistence type="predicted"/>
<keyword evidence="2" id="KW-1185">Reference proteome</keyword>
<dbReference type="RefSeq" id="WP_273840184.1">
    <property type="nucleotide sequence ID" value="NZ_JAQQWT010000001.1"/>
</dbReference>
<evidence type="ECO:0000313" key="2">
    <source>
        <dbReference type="Proteomes" id="UP001589833"/>
    </source>
</evidence>
<dbReference type="EMBL" id="JBHLTR010000006">
    <property type="protein sequence ID" value="MFC0558489.1"/>
    <property type="molecule type" value="Genomic_DNA"/>
</dbReference>
<protein>
    <submittedName>
        <fullName evidence="1">Uncharacterized protein</fullName>
    </submittedName>
</protein>
<gene>
    <name evidence="1" type="ORF">ACFFH4_05445</name>
</gene>
<accession>A0ABV6NCW0</accession>
<sequence length="64" mass="7396">MNNEDILMILQQLRNKEIESYRVSKGDFLAFCGVLLKQEDAIDFRGNAQHGGETIYTYEPGWTK</sequence>
<reference evidence="1 2" key="1">
    <citation type="submission" date="2024-09" db="EMBL/GenBank/DDBJ databases">
        <authorList>
            <person name="Sun Q."/>
            <person name="Mori K."/>
        </authorList>
    </citation>
    <scope>NUCLEOTIDE SEQUENCE [LARGE SCALE GENOMIC DNA]</scope>
    <source>
        <strain evidence="1 2">NCAIM B.02301</strain>
    </source>
</reference>
<comment type="caution">
    <text evidence="1">The sequence shown here is derived from an EMBL/GenBank/DDBJ whole genome shotgun (WGS) entry which is preliminary data.</text>
</comment>
<organism evidence="1 2">
    <name type="scientific">Halalkalibacter alkalisediminis</name>
    <dbReference type="NCBI Taxonomy" id="935616"/>
    <lineage>
        <taxon>Bacteria</taxon>
        <taxon>Bacillati</taxon>
        <taxon>Bacillota</taxon>
        <taxon>Bacilli</taxon>
        <taxon>Bacillales</taxon>
        <taxon>Bacillaceae</taxon>
        <taxon>Halalkalibacter</taxon>
    </lineage>
</organism>